<protein>
    <submittedName>
        <fullName evidence="1">Uncharacterized protein</fullName>
    </submittedName>
</protein>
<keyword evidence="2" id="KW-1185">Reference proteome</keyword>
<evidence type="ECO:0000313" key="1">
    <source>
        <dbReference type="EMBL" id="BCO35506.1"/>
    </source>
</evidence>
<sequence length="93" mass="10048">MIAETVQVRATPTHILTAHWLATGILVENTGGTDLFVDVDEEALEASDVSGIRLRPGEKLTLPRHRDDRSLSVFAVSPDGPGEVTAYHPGFPE</sequence>
<name>A0A7R7GT79_9MYCO</name>
<organism evidence="1 2">
    <name type="scientific">Mycobacterium heckeshornense</name>
    <dbReference type="NCBI Taxonomy" id="110505"/>
    <lineage>
        <taxon>Bacteria</taxon>
        <taxon>Bacillati</taxon>
        <taxon>Actinomycetota</taxon>
        <taxon>Actinomycetes</taxon>
        <taxon>Mycobacteriales</taxon>
        <taxon>Mycobacteriaceae</taxon>
        <taxon>Mycobacterium</taxon>
    </lineage>
</organism>
<dbReference type="AlphaFoldDB" id="A0A7R7GT79"/>
<proteinExistence type="predicted"/>
<dbReference type="Proteomes" id="UP000595446">
    <property type="component" value="Chromosome"/>
</dbReference>
<evidence type="ECO:0000313" key="2">
    <source>
        <dbReference type="Proteomes" id="UP000595446"/>
    </source>
</evidence>
<dbReference type="EMBL" id="AP024237">
    <property type="protein sequence ID" value="BCO35506.1"/>
    <property type="molecule type" value="Genomic_DNA"/>
</dbReference>
<gene>
    <name evidence="1" type="ORF">MHEC_19390</name>
</gene>
<accession>A0A7R7GT79</accession>
<reference evidence="1 2" key="1">
    <citation type="submission" date="2020-12" db="EMBL/GenBank/DDBJ databases">
        <title>Complete genome sequence of Mycobacterium heckeshornense JCM 15655T, closely related to a pathogenic non-tuberculous mycobacterial species Mycobacterium xenopi.</title>
        <authorList>
            <person name="Yoshida M."/>
            <person name="Fukano H."/>
            <person name="Asakura T."/>
            <person name="Suzuki M."/>
            <person name="Hoshino Y."/>
        </authorList>
    </citation>
    <scope>NUCLEOTIDE SEQUENCE [LARGE SCALE GENOMIC DNA]</scope>
    <source>
        <strain evidence="1 2">JCM 15655</strain>
    </source>
</reference>